<keyword evidence="5 6" id="KW-0408">Iron</keyword>
<dbReference type="InterPro" id="IPR036396">
    <property type="entry name" value="Cyt_P450_sf"/>
</dbReference>
<evidence type="ECO:0000256" key="3">
    <source>
        <dbReference type="ARBA" id="ARBA00022723"/>
    </source>
</evidence>
<keyword evidence="7 8" id="KW-0503">Monooxygenase</keyword>
<dbReference type="VEuPathDB" id="FungiDB:CLCR_01109"/>
<dbReference type="Proteomes" id="UP000094526">
    <property type="component" value="Unassembled WGS sequence"/>
</dbReference>
<sequence>MAFLSVVLLAQALLILALVLRVVYRLTLHPLSRFPGPKFAAATNLYAIYYDLLSGDSLVKHLKALHDEYGPIVRVRPGELHIFDWDAYRMVFKAGSDFNRAPEFYNAPMVEGSFLNVSDGRVAKPHRDLFIQAFSRAQINGLEPLIHEKVDLFLHRLQEEASQNKSIDLVMAYECLTADVTMYYCYQMSLGLLDAPNFRPKLIVEFHEFDSVVPFFWYFPNIGNVLNKVIFSLLPESAVKTWFPGAASMKDVMNVRFDYSLLRATRTETSQQCKDLIDSLARAPADSKEVESSIFRNALSPDREKGQYIATPRELAADAVLVFLAGTDTTAHALTFGTWEMIKRPEIWTRLRQEVMSVLPETQGFARLADLEKLPFLATVQRGVVKESLRFSMGTSARLHRIVPQQGAVFCGETIAPGTRVSFSHYLYNNDPAVFLDPFSFKPERWMEPNADELERHMVSFSRGSRSCIGMKSVRSDFLSKQLRRHASPTALLILPSSLAYAELYTTFARLARRFDLVNDGTTGEMMDWTDSYTPRFKGSLKVKPRAC</sequence>
<dbReference type="InterPro" id="IPR050121">
    <property type="entry name" value="Cytochrome_P450_monoxygenase"/>
</dbReference>
<comment type="caution">
    <text evidence="8">The sequence shown here is derived from an EMBL/GenBank/DDBJ whole genome shotgun (WGS) entry which is preliminary data.</text>
</comment>
<dbReference type="STRING" id="86049.A0A1C1CD48"/>
<dbReference type="VEuPathDB" id="FungiDB:G647_09142"/>
<evidence type="ECO:0000256" key="5">
    <source>
        <dbReference type="ARBA" id="ARBA00023004"/>
    </source>
</evidence>
<dbReference type="PANTHER" id="PTHR24305">
    <property type="entry name" value="CYTOCHROME P450"/>
    <property type="match status" value="1"/>
</dbReference>
<evidence type="ECO:0000256" key="4">
    <source>
        <dbReference type="ARBA" id="ARBA00023002"/>
    </source>
</evidence>
<dbReference type="GO" id="GO:0016705">
    <property type="term" value="F:oxidoreductase activity, acting on paired donors, with incorporation or reduction of molecular oxygen"/>
    <property type="evidence" value="ECO:0007669"/>
    <property type="project" value="InterPro"/>
</dbReference>
<dbReference type="PROSITE" id="PS00086">
    <property type="entry name" value="CYTOCHROME_P450"/>
    <property type="match status" value="1"/>
</dbReference>
<dbReference type="SUPFAM" id="SSF48264">
    <property type="entry name" value="Cytochrome P450"/>
    <property type="match status" value="1"/>
</dbReference>
<dbReference type="PRINTS" id="PR00463">
    <property type="entry name" value="EP450I"/>
</dbReference>
<comment type="similarity">
    <text evidence="2 7">Belongs to the cytochrome P450 family.</text>
</comment>
<dbReference type="AlphaFoldDB" id="A0A1C1CD48"/>
<proteinExistence type="inferred from homology"/>
<dbReference type="PANTHER" id="PTHR24305:SF166">
    <property type="entry name" value="CYTOCHROME P450 12A4, MITOCHONDRIAL-RELATED"/>
    <property type="match status" value="1"/>
</dbReference>
<protein>
    <submittedName>
        <fullName evidence="8">Benzoate 4-monooxygenase cytochrome P450</fullName>
    </submittedName>
</protein>
<dbReference type="Pfam" id="PF00067">
    <property type="entry name" value="p450"/>
    <property type="match status" value="1"/>
</dbReference>
<evidence type="ECO:0000256" key="1">
    <source>
        <dbReference type="ARBA" id="ARBA00001971"/>
    </source>
</evidence>
<evidence type="ECO:0000256" key="6">
    <source>
        <dbReference type="PIRSR" id="PIRSR602401-1"/>
    </source>
</evidence>
<dbReference type="InterPro" id="IPR002401">
    <property type="entry name" value="Cyt_P450_E_grp-I"/>
</dbReference>
<dbReference type="EMBL" id="LGRB01000016">
    <property type="protein sequence ID" value="OCT46388.1"/>
    <property type="molecule type" value="Genomic_DNA"/>
</dbReference>
<dbReference type="InterPro" id="IPR001128">
    <property type="entry name" value="Cyt_P450"/>
</dbReference>
<dbReference type="PRINTS" id="PR00385">
    <property type="entry name" value="P450"/>
</dbReference>
<evidence type="ECO:0000256" key="7">
    <source>
        <dbReference type="RuleBase" id="RU000461"/>
    </source>
</evidence>
<evidence type="ECO:0000256" key="2">
    <source>
        <dbReference type="ARBA" id="ARBA00010617"/>
    </source>
</evidence>
<accession>A0A1C1CD48</accession>
<evidence type="ECO:0000313" key="8">
    <source>
        <dbReference type="EMBL" id="OCT46388.1"/>
    </source>
</evidence>
<organism evidence="8 9">
    <name type="scientific">Cladophialophora carrionii</name>
    <dbReference type="NCBI Taxonomy" id="86049"/>
    <lineage>
        <taxon>Eukaryota</taxon>
        <taxon>Fungi</taxon>
        <taxon>Dikarya</taxon>
        <taxon>Ascomycota</taxon>
        <taxon>Pezizomycotina</taxon>
        <taxon>Eurotiomycetes</taxon>
        <taxon>Chaetothyriomycetidae</taxon>
        <taxon>Chaetothyriales</taxon>
        <taxon>Herpotrichiellaceae</taxon>
        <taxon>Cladophialophora</taxon>
    </lineage>
</organism>
<dbReference type="GO" id="GO:0020037">
    <property type="term" value="F:heme binding"/>
    <property type="evidence" value="ECO:0007669"/>
    <property type="project" value="InterPro"/>
</dbReference>
<name>A0A1C1CD48_9EURO</name>
<dbReference type="GO" id="GO:0004497">
    <property type="term" value="F:monooxygenase activity"/>
    <property type="evidence" value="ECO:0007669"/>
    <property type="project" value="UniProtKB-KW"/>
</dbReference>
<reference evidence="9" key="1">
    <citation type="submission" date="2015-07" db="EMBL/GenBank/DDBJ databases">
        <authorList>
            <person name="Teixeira M.M."/>
            <person name="Souza R.C."/>
            <person name="Almeida L.G."/>
            <person name="Vicente V.A."/>
            <person name="de Hoog S."/>
            <person name="Bocca A.L."/>
            <person name="de Almeida S.R."/>
            <person name="Vasconcelos A.T."/>
            <person name="Felipe M.S."/>
        </authorList>
    </citation>
    <scope>NUCLEOTIDE SEQUENCE [LARGE SCALE GENOMIC DNA]</scope>
    <source>
        <strain evidence="9">KSF</strain>
    </source>
</reference>
<keyword evidence="9" id="KW-1185">Reference proteome</keyword>
<dbReference type="GO" id="GO:0005506">
    <property type="term" value="F:iron ion binding"/>
    <property type="evidence" value="ECO:0007669"/>
    <property type="project" value="InterPro"/>
</dbReference>
<keyword evidence="4 7" id="KW-0560">Oxidoreductase</keyword>
<gene>
    <name evidence="8" type="ORF">CLCR_01109</name>
</gene>
<keyword evidence="6 7" id="KW-0349">Heme</keyword>
<comment type="cofactor">
    <cofactor evidence="1 6">
        <name>heme</name>
        <dbReference type="ChEBI" id="CHEBI:30413"/>
    </cofactor>
</comment>
<dbReference type="Gene3D" id="1.10.630.10">
    <property type="entry name" value="Cytochrome P450"/>
    <property type="match status" value="1"/>
</dbReference>
<dbReference type="InterPro" id="IPR017972">
    <property type="entry name" value="Cyt_P450_CS"/>
</dbReference>
<keyword evidence="3 6" id="KW-0479">Metal-binding</keyword>
<feature type="binding site" description="axial binding residue" evidence="6">
    <location>
        <position position="468"/>
    </location>
    <ligand>
        <name>heme</name>
        <dbReference type="ChEBI" id="CHEBI:30413"/>
    </ligand>
    <ligandPart>
        <name>Fe</name>
        <dbReference type="ChEBI" id="CHEBI:18248"/>
    </ligandPart>
</feature>
<dbReference type="OrthoDB" id="3945418at2759"/>
<evidence type="ECO:0000313" key="9">
    <source>
        <dbReference type="Proteomes" id="UP000094526"/>
    </source>
</evidence>
<dbReference type="CDD" id="cd11062">
    <property type="entry name" value="CYP58-like"/>
    <property type="match status" value="1"/>
</dbReference>